<reference evidence="1 2" key="1">
    <citation type="submission" date="2024-02" db="EMBL/GenBank/DDBJ databases">
        <title>Discinaceae phylogenomics.</title>
        <authorList>
            <person name="Dirks A.C."/>
            <person name="James T.Y."/>
        </authorList>
    </citation>
    <scope>NUCLEOTIDE SEQUENCE [LARGE SCALE GENOMIC DNA]</scope>
    <source>
        <strain evidence="1 2">ACD0624</strain>
    </source>
</reference>
<gene>
    <name evidence="1" type="ORF">Q9L58_000367</name>
</gene>
<evidence type="ECO:0000313" key="1">
    <source>
        <dbReference type="EMBL" id="KAL0640696.1"/>
    </source>
</evidence>
<dbReference type="Proteomes" id="UP001447188">
    <property type="component" value="Unassembled WGS sequence"/>
</dbReference>
<evidence type="ECO:0000313" key="2">
    <source>
        <dbReference type="Proteomes" id="UP001447188"/>
    </source>
</evidence>
<organism evidence="1 2">
    <name type="scientific">Discina gigas</name>
    <dbReference type="NCBI Taxonomy" id="1032678"/>
    <lineage>
        <taxon>Eukaryota</taxon>
        <taxon>Fungi</taxon>
        <taxon>Dikarya</taxon>
        <taxon>Ascomycota</taxon>
        <taxon>Pezizomycotina</taxon>
        <taxon>Pezizomycetes</taxon>
        <taxon>Pezizales</taxon>
        <taxon>Discinaceae</taxon>
        <taxon>Discina</taxon>
    </lineage>
</organism>
<dbReference type="EMBL" id="JBBBZM010000002">
    <property type="protein sequence ID" value="KAL0640696.1"/>
    <property type="molecule type" value="Genomic_DNA"/>
</dbReference>
<accession>A0ABR3GXM5</accession>
<proteinExistence type="predicted"/>
<feature type="non-terminal residue" evidence="1">
    <location>
        <position position="1"/>
    </location>
</feature>
<comment type="caution">
    <text evidence="1">The sequence shown here is derived from an EMBL/GenBank/DDBJ whole genome shotgun (WGS) entry which is preliminary data.</text>
</comment>
<keyword evidence="2" id="KW-1185">Reference proteome</keyword>
<protein>
    <submittedName>
        <fullName evidence="1">Uncharacterized protein</fullName>
    </submittedName>
</protein>
<sequence length="113" mass="12155">ITMSNALTLRVSGIPTALASDMFLSLMEAFITANSTTKETGPEKKNILLSSFAPSASSPDRETVRVATITVRDIPLVLRRGGPITLKGFRVFVDLDFFGLTPLNNPTGEIDAE</sequence>
<name>A0ABR3GXM5_9PEZI</name>